<evidence type="ECO:0000313" key="10">
    <source>
        <dbReference type="EMBL" id="MDQ0146016.1"/>
    </source>
</evidence>
<name>A0AAJ1SWJ2_9MICC</name>
<keyword evidence="3 7" id="KW-1003">Cell membrane</keyword>
<gene>
    <name evidence="10" type="ORF">J2T23_001909</name>
</gene>
<feature type="transmembrane region" description="Helical" evidence="7">
    <location>
        <begin position="35"/>
        <end position="55"/>
    </location>
</feature>
<feature type="transmembrane region" description="Helical" evidence="7">
    <location>
        <begin position="75"/>
        <end position="96"/>
    </location>
</feature>
<evidence type="ECO:0000256" key="2">
    <source>
        <dbReference type="ARBA" id="ARBA00010792"/>
    </source>
</evidence>
<feature type="region of interest" description="Disordered" evidence="8">
    <location>
        <begin position="219"/>
        <end position="256"/>
    </location>
</feature>
<feature type="compositionally biased region" description="Polar residues" evidence="8">
    <location>
        <begin position="243"/>
        <end position="256"/>
    </location>
</feature>
<evidence type="ECO:0000256" key="3">
    <source>
        <dbReference type="ARBA" id="ARBA00022475"/>
    </source>
</evidence>
<feature type="transmembrane region" description="Helical" evidence="7">
    <location>
        <begin position="161"/>
        <end position="181"/>
    </location>
</feature>
<evidence type="ECO:0000256" key="5">
    <source>
        <dbReference type="ARBA" id="ARBA00022989"/>
    </source>
</evidence>
<dbReference type="Pfam" id="PF09335">
    <property type="entry name" value="VTT_dom"/>
    <property type="match status" value="1"/>
</dbReference>
<evidence type="ECO:0000256" key="7">
    <source>
        <dbReference type="RuleBase" id="RU367016"/>
    </source>
</evidence>
<sequence length="256" mass="27059">MHTILAAHAISGVATASGSPSLLDPASLLEGFGPAALGVIAVMVFIESGVLFPFLPGDSLLFTAGLLHQQLNLTLPVLIGVVTAAAVAGDQVGFLLGRKFGRRWFKDDAKVLKTAHLTATENFFHRHGGAAIVLARFVPIIRTFAPLTAGTARYGHKAFTLWNIVGALAWATSVTLLGTWLGHYEVIARNIDVIAILMVLVSVVPWGIEYLKHRRRNRRAAAEQATDDDGTDLGADAAPSLDTAASTSGRDSGTTE</sequence>
<evidence type="ECO:0000259" key="9">
    <source>
        <dbReference type="Pfam" id="PF09335"/>
    </source>
</evidence>
<dbReference type="EMBL" id="JAUSTB010000005">
    <property type="protein sequence ID" value="MDQ0146016.1"/>
    <property type="molecule type" value="Genomic_DNA"/>
</dbReference>
<dbReference type="Proteomes" id="UP001239267">
    <property type="component" value="Unassembled WGS sequence"/>
</dbReference>
<dbReference type="PANTHER" id="PTHR30353">
    <property type="entry name" value="INNER MEMBRANE PROTEIN DEDA-RELATED"/>
    <property type="match status" value="1"/>
</dbReference>
<comment type="caution">
    <text evidence="10">The sequence shown here is derived from an EMBL/GenBank/DDBJ whole genome shotgun (WGS) entry which is preliminary data.</text>
</comment>
<keyword evidence="11" id="KW-1185">Reference proteome</keyword>
<comment type="subcellular location">
    <subcellularLocation>
        <location evidence="1 7">Cell membrane</location>
        <topology evidence="1 7">Multi-pass membrane protein</topology>
    </subcellularLocation>
</comment>
<dbReference type="AlphaFoldDB" id="A0AAJ1SWJ2"/>
<keyword evidence="4 7" id="KW-0812">Transmembrane</keyword>
<evidence type="ECO:0000256" key="8">
    <source>
        <dbReference type="SAM" id="MobiDB-lite"/>
    </source>
</evidence>
<comment type="similarity">
    <text evidence="2 7">Belongs to the DedA family.</text>
</comment>
<dbReference type="InterPro" id="IPR032818">
    <property type="entry name" value="DedA-like"/>
</dbReference>
<accession>A0AAJ1SWJ2</accession>
<dbReference type="InterPro" id="IPR032816">
    <property type="entry name" value="VTT_dom"/>
</dbReference>
<keyword evidence="6 7" id="KW-0472">Membrane</keyword>
<proteinExistence type="inferred from homology"/>
<reference evidence="10 11" key="1">
    <citation type="submission" date="2023-07" db="EMBL/GenBank/DDBJ databases">
        <title>Sorghum-associated microbial communities from plants grown in Nebraska, USA.</title>
        <authorList>
            <person name="Schachtman D."/>
        </authorList>
    </citation>
    <scope>NUCLEOTIDE SEQUENCE [LARGE SCALE GENOMIC DNA]</scope>
    <source>
        <strain evidence="10 11">DS1001</strain>
    </source>
</reference>
<protein>
    <submittedName>
        <fullName evidence="10">Membrane-associated protein</fullName>
    </submittedName>
</protein>
<evidence type="ECO:0000256" key="6">
    <source>
        <dbReference type="ARBA" id="ARBA00023136"/>
    </source>
</evidence>
<feature type="domain" description="VTT" evidence="9">
    <location>
        <begin position="55"/>
        <end position="178"/>
    </location>
</feature>
<evidence type="ECO:0000313" key="11">
    <source>
        <dbReference type="Proteomes" id="UP001239267"/>
    </source>
</evidence>
<organism evidence="10 11">
    <name type="scientific">Pseudarthrobacter niigatensis</name>
    <dbReference type="NCBI Taxonomy" id="369935"/>
    <lineage>
        <taxon>Bacteria</taxon>
        <taxon>Bacillati</taxon>
        <taxon>Actinomycetota</taxon>
        <taxon>Actinomycetes</taxon>
        <taxon>Micrococcales</taxon>
        <taxon>Micrococcaceae</taxon>
        <taxon>Pseudarthrobacter</taxon>
    </lineage>
</organism>
<feature type="transmembrane region" description="Helical" evidence="7">
    <location>
        <begin position="193"/>
        <end position="211"/>
    </location>
</feature>
<dbReference type="PANTHER" id="PTHR30353:SF0">
    <property type="entry name" value="TRANSMEMBRANE PROTEIN"/>
    <property type="match status" value="1"/>
</dbReference>
<evidence type="ECO:0000256" key="4">
    <source>
        <dbReference type="ARBA" id="ARBA00022692"/>
    </source>
</evidence>
<keyword evidence="5 7" id="KW-1133">Transmembrane helix</keyword>
<dbReference type="RefSeq" id="WP_307359348.1">
    <property type="nucleotide sequence ID" value="NZ_JAUSTB010000005.1"/>
</dbReference>
<evidence type="ECO:0000256" key="1">
    <source>
        <dbReference type="ARBA" id="ARBA00004651"/>
    </source>
</evidence>
<dbReference type="GO" id="GO:0005886">
    <property type="term" value="C:plasma membrane"/>
    <property type="evidence" value="ECO:0007669"/>
    <property type="project" value="UniProtKB-SubCell"/>
</dbReference>